<feature type="region of interest" description="Disordered" evidence="1">
    <location>
        <begin position="236"/>
        <end position="285"/>
    </location>
</feature>
<protein>
    <recommendedName>
        <fullName evidence="4">Methyltransferase type 11 domain-containing protein</fullName>
    </recommendedName>
</protein>
<organism evidence="2 3">
    <name type="scientific">Xylaria hypoxylon</name>
    <dbReference type="NCBI Taxonomy" id="37992"/>
    <lineage>
        <taxon>Eukaryota</taxon>
        <taxon>Fungi</taxon>
        <taxon>Dikarya</taxon>
        <taxon>Ascomycota</taxon>
        <taxon>Pezizomycotina</taxon>
        <taxon>Sordariomycetes</taxon>
        <taxon>Xylariomycetidae</taxon>
        <taxon>Xylariales</taxon>
        <taxon>Xylariaceae</taxon>
        <taxon>Xylaria</taxon>
    </lineage>
</organism>
<evidence type="ECO:0000256" key="1">
    <source>
        <dbReference type="SAM" id="MobiDB-lite"/>
    </source>
</evidence>
<feature type="compositionally biased region" description="Basic and acidic residues" evidence="1">
    <location>
        <begin position="19"/>
        <end position="35"/>
    </location>
</feature>
<evidence type="ECO:0000313" key="3">
    <source>
        <dbReference type="Proteomes" id="UP000297716"/>
    </source>
</evidence>
<dbReference type="Proteomes" id="UP000297716">
    <property type="component" value="Unassembled WGS sequence"/>
</dbReference>
<feature type="compositionally biased region" description="Pro residues" evidence="1">
    <location>
        <begin position="236"/>
        <end position="248"/>
    </location>
</feature>
<gene>
    <name evidence="2" type="ORF">E0Z10_g5352</name>
</gene>
<keyword evidence="3" id="KW-1185">Reference proteome</keyword>
<reference evidence="2 3" key="1">
    <citation type="submission" date="2019-03" db="EMBL/GenBank/DDBJ databases">
        <title>Draft genome sequence of Xylaria hypoxylon DSM 108379, a ubiquitous saprotrophic-parasitic fungi on hardwood.</title>
        <authorList>
            <person name="Buettner E."/>
            <person name="Leonhardt S."/>
            <person name="Gebauer A.M."/>
            <person name="Liers C."/>
            <person name="Hofrichter M."/>
            <person name="Kellner H."/>
        </authorList>
    </citation>
    <scope>NUCLEOTIDE SEQUENCE [LARGE SCALE GENOMIC DNA]</scope>
    <source>
        <strain evidence="2 3">DSM 108379</strain>
    </source>
</reference>
<dbReference type="EMBL" id="SKBN01000095">
    <property type="protein sequence ID" value="TGJ83412.1"/>
    <property type="molecule type" value="Genomic_DNA"/>
</dbReference>
<evidence type="ECO:0000313" key="2">
    <source>
        <dbReference type="EMBL" id="TGJ83412.1"/>
    </source>
</evidence>
<accession>A0A4Z0Z421</accession>
<dbReference type="AlphaFoldDB" id="A0A4Z0Z421"/>
<evidence type="ECO:0008006" key="4">
    <source>
        <dbReference type="Google" id="ProtNLM"/>
    </source>
</evidence>
<name>A0A4Z0Z421_9PEZI</name>
<feature type="compositionally biased region" description="Basic and acidic residues" evidence="1">
    <location>
        <begin position="68"/>
        <end position="82"/>
    </location>
</feature>
<feature type="compositionally biased region" description="Low complexity" evidence="1">
    <location>
        <begin position="36"/>
        <end position="49"/>
    </location>
</feature>
<comment type="caution">
    <text evidence="2">The sequence shown here is derived from an EMBL/GenBank/DDBJ whole genome shotgun (WGS) entry which is preliminary data.</text>
</comment>
<proteinExistence type="predicted"/>
<dbReference type="SUPFAM" id="SSF53335">
    <property type="entry name" value="S-adenosyl-L-methionine-dependent methyltransferases"/>
    <property type="match status" value="1"/>
</dbReference>
<feature type="compositionally biased region" description="Basic and acidic residues" evidence="1">
    <location>
        <begin position="266"/>
        <end position="280"/>
    </location>
</feature>
<dbReference type="InterPro" id="IPR029063">
    <property type="entry name" value="SAM-dependent_MTases_sf"/>
</dbReference>
<dbReference type="OrthoDB" id="3902588at2759"/>
<feature type="region of interest" description="Disordered" evidence="1">
    <location>
        <begin position="17"/>
        <end position="87"/>
    </location>
</feature>
<sequence length="628" mass="69655">MFDVIWTDPNVELVGQRMLRKEQEAKEKDKKRAESSRQSISTSSSSCPSERGFNLFAGKGRKKGSTSSREKTNPCAPSHEELECSNVNPRRTSTYGVKAALNNQEESGIPARPSKGPFIPVKSPELEESCSPLPRDSALSKWAHQAAIATGVFENIVANETDLETRTEDYVQALGPSSFVTQTIETTVSPRTEEDTDQLLTETHISSDGIKIQTPPLAEVPEEPTPRACEESECFPPPYNFPQTPPPLDHQRNRVTSSPGYRGRRRLGDPEAWKPPHEWDCTPTKKNTVSTINEGLGTAPAISNASNSVLPALPVLQRELRMMAAASSELMLANLKSGMGEATDAMVYKEFEMTKKRWMFSALHRQDGYAQLMERSNEHPENPTSPKRTRMLALYETPTSASFLAALYPAVTFTHLSPHPLSPDLFPSVHPLLVPSVSVSASSRALPPQLYSAVTCLTMPALFPSTDIPPFLRHINRCLAPGGALHLTIIDPQPVSASMGPKLRQWLFTNLLINLEQAFRTTWPSETFPAWLAVGRLRGKGSTIATKTVPAIPVISKSPSKEDLKTELRCLSNRLLWQEVWGGFVQASQWWWEDKEIVQECVRLGTHWQCSHIIAVKEDPIKGSRSIH</sequence>